<accession>A0A7V0T6J6</accession>
<feature type="domain" description="Putative zinc-finger" evidence="2">
    <location>
        <begin position="1"/>
        <end position="29"/>
    </location>
</feature>
<dbReference type="Proteomes" id="UP000885672">
    <property type="component" value="Unassembled WGS sequence"/>
</dbReference>
<keyword evidence="1" id="KW-0472">Membrane</keyword>
<keyword evidence="1" id="KW-1133">Transmembrane helix</keyword>
<proteinExistence type="predicted"/>
<comment type="caution">
    <text evidence="3">The sequence shown here is derived from an EMBL/GenBank/DDBJ whole genome shotgun (WGS) entry which is preliminary data.</text>
</comment>
<dbReference type="EMBL" id="DSBX01000274">
    <property type="protein sequence ID" value="HDR00093.1"/>
    <property type="molecule type" value="Genomic_DNA"/>
</dbReference>
<evidence type="ECO:0000259" key="2">
    <source>
        <dbReference type="Pfam" id="PF13490"/>
    </source>
</evidence>
<organism evidence="3">
    <name type="scientific">candidate division WOR-3 bacterium</name>
    <dbReference type="NCBI Taxonomy" id="2052148"/>
    <lineage>
        <taxon>Bacteria</taxon>
        <taxon>Bacteria division WOR-3</taxon>
    </lineage>
</organism>
<sequence length="172" mass="18829">MLSAFLDGDLDRTETADVRRHLENCVDCRSVVAELDEIRQATTSMKALEPPPVVWYRVRDEVSRRPSRPRFAWAWAGAAAAALLVAVYVGSRLPAFQVRAAGPEALLSRSRTAASAELTAHYREYLAGVDAAIAETELALAENPSNPRVRMAHLEARAARARTLNQLYAGGD</sequence>
<protein>
    <recommendedName>
        <fullName evidence="2">Putative zinc-finger domain-containing protein</fullName>
    </recommendedName>
</protein>
<reference evidence="3" key="1">
    <citation type="journal article" date="2020" name="mSystems">
        <title>Genome- and Community-Level Interaction Insights into Carbon Utilization and Element Cycling Functions of Hydrothermarchaeota in Hydrothermal Sediment.</title>
        <authorList>
            <person name="Zhou Z."/>
            <person name="Liu Y."/>
            <person name="Xu W."/>
            <person name="Pan J."/>
            <person name="Luo Z.H."/>
            <person name="Li M."/>
        </authorList>
    </citation>
    <scope>NUCLEOTIDE SEQUENCE [LARGE SCALE GENOMIC DNA]</scope>
    <source>
        <strain evidence="3">SpSt-1182</strain>
    </source>
</reference>
<evidence type="ECO:0000313" key="3">
    <source>
        <dbReference type="EMBL" id="HDR00093.1"/>
    </source>
</evidence>
<dbReference type="Pfam" id="PF13490">
    <property type="entry name" value="zf-HC2"/>
    <property type="match status" value="1"/>
</dbReference>
<gene>
    <name evidence="3" type="ORF">ENN51_07420</name>
</gene>
<dbReference type="InterPro" id="IPR027383">
    <property type="entry name" value="Znf_put"/>
</dbReference>
<dbReference type="Gene3D" id="1.10.10.1320">
    <property type="entry name" value="Anti-sigma factor, zinc-finger domain"/>
    <property type="match status" value="1"/>
</dbReference>
<dbReference type="InterPro" id="IPR041916">
    <property type="entry name" value="Anti_sigma_zinc_sf"/>
</dbReference>
<keyword evidence="1" id="KW-0812">Transmembrane</keyword>
<name>A0A7V0T6J6_UNCW3</name>
<dbReference type="AlphaFoldDB" id="A0A7V0T6J6"/>
<feature type="transmembrane region" description="Helical" evidence="1">
    <location>
        <begin position="71"/>
        <end position="89"/>
    </location>
</feature>
<evidence type="ECO:0000256" key="1">
    <source>
        <dbReference type="SAM" id="Phobius"/>
    </source>
</evidence>